<gene>
    <name evidence="4" type="ORF">H9863_03970</name>
</gene>
<organism evidence="4 5">
    <name type="scientific">Candidatus Odoribacter faecigallinarum</name>
    <dbReference type="NCBI Taxonomy" id="2838706"/>
    <lineage>
        <taxon>Bacteria</taxon>
        <taxon>Pseudomonadati</taxon>
        <taxon>Bacteroidota</taxon>
        <taxon>Bacteroidia</taxon>
        <taxon>Bacteroidales</taxon>
        <taxon>Odoribacteraceae</taxon>
        <taxon>Odoribacter</taxon>
    </lineage>
</organism>
<accession>A0A9D1UZA4</accession>
<sequence>MNKIKKDICTTLLIVLLLNIVSYFIFFRWDFTSTKRYSLSKVSKDIVQSNQKPIVIDFYVTENLPQDIQKLANEFLSLLKEYKSLSRADFTVNTIVPNTKAKEFKATKAGIEPIYKEIRNKEFEKIQRIFIGAIFHIGNQEAVIPNINFDTPMEYEITRLIKQANDARKPTVGFVQGHGESRFSAMPQFMGELAHLSQIQHVRLDTSSNLNSNNVICIIDPQDSFTADELAVLERYLKQGGRLFIALNHAVGQLGARNSGFINRTGIEDMLEKKGLKIRYDFIIDNNCGTIAIHQQYGLLNFQSNISFPYIPIITNFSRHTITYGLNSLLLPFASSIEQIRTSEDYSFSALARTSAISGIQQAPIFFDLQRQWTQRDFNHPNNIVAALLTNKKDNSAIITITDADFIKDDIVTSGPTDNINFAINSIEWLADNSGLIQLRNKFTTFSTLEPINEQLRNFLKYLNFSLPITAIIIAALLHYRHKKRIRLKRMQPGSMQ</sequence>
<keyword evidence="1" id="KW-0812">Transmembrane</keyword>
<proteinExistence type="predicted"/>
<dbReference type="Pfam" id="PF09822">
    <property type="entry name" value="ABC_transp_aux"/>
    <property type="match status" value="1"/>
</dbReference>
<dbReference type="InterPro" id="IPR055396">
    <property type="entry name" value="DUF7088"/>
</dbReference>
<reference evidence="4" key="1">
    <citation type="journal article" date="2021" name="PeerJ">
        <title>Extensive microbial diversity within the chicken gut microbiome revealed by metagenomics and culture.</title>
        <authorList>
            <person name="Gilroy R."/>
            <person name="Ravi A."/>
            <person name="Getino M."/>
            <person name="Pursley I."/>
            <person name="Horton D.L."/>
            <person name="Alikhan N.F."/>
            <person name="Baker D."/>
            <person name="Gharbi K."/>
            <person name="Hall N."/>
            <person name="Watson M."/>
            <person name="Adriaenssens E.M."/>
            <person name="Foster-Nyarko E."/>
            <person name="Jarju S."/>
            <person name="Secka A."/>
            <person name="Antonio M."/>
            <person name="Oren A."/>
            <person name="Chaudhuri R.R."/>
            <person name="La Ragione R."/>
            <person name="Hildebrand F."/>
            <person name="Pallen M.J."/>
        </authorList>
    </citation>
    <scope>NUCLEOTIDE SEQUENCE</scope>
    <source>
        <strain evidence="4">23274</strain>
    </source>
</reference>
<evidence type="ECO:0000313" key="5">
    <source>
        <dbReference type="Proteomes" id="UP000824202"/>
    </source>
</evidence>
<dbReference type="EMBL" id="DXFT01000081">
    <property type="protein sequence ID" value="HIX03260.1"/>
    <property type="molecule type" value="Genomic_DNA"/>
</dbReference>
<comment type="caution">
    <text evidence="4">The sequence shown here is derived from an EMBL/GenBank/DDBJ whole genome shotgun (WGS) entry which is preliminary data.</text>
</comment>
<reference evidence="4" key="2">
    <citation type="submission" date="2021-04" db="EMBL/GenBank/DDBJ databases">
        <authorList>
            <person name="Gilroy R."/>
        </authorList>
    </citation>
    <scope>NUCLEOTIDE SEQUENCE</scope>
    <source>
        <strain evidence="4">23274</strain>
    </source>
</reference>
<protein>
    <submittedName>
        <fullName evidence="4">GldG family protein</fullName>
    </submittedName>
</protein>
<dbReference type="AlphaFoldDB" id="A0A9D1UZA4"/>
<feature type="domain" description="ABC-type uncharacterised transport system" evidence="2">
    <location>
        <begin position="169"/>
        <end position="425"/>
    </location>
</feature>
<keyword evidence="1" id="KW-1133">Transmembrane helix</keyword>
<evidence type="ECO:0000259" key="3">
    <source>
        <dbReference type="Pfam" id="PF23357"/>
    </source>
</evidence>
<dbReference type="Proteomes" id="UP000824202">
    <property type="component" value="Unassembled WGS sequence"/>
</dbReference>
<name>A0A9D1UZA4_9BACT</name>
<evidence type="ECO:0000313" key="4">
    <source>
        <dbReference type="EMBL" id="HIX03260.1"/>
    </source>
</evidence>
<evidence type="ECO:0000259" key="2">
    <source>
        <dbReference type="Pfam" id="PF09822"/>
    </source>
</evidence>
<feature type="transmembrane region" description="Helical" evidence="1">
    <location>
        <begin position="12"/>
        <end position="29"/>
    </location>
</feature>
<dbReference type="InterPro" id="IPR019196">
    <property type="entry name" value="ABC_transp_unknown"/>
</dbReference>
<feature type="transmembrane region" description="Helical" evidence="1">
    <location>
        <begin position="462"/>
        <end position="480"/>
    </location>
</feature>
<evidence type="ECO:0000256" key="1">
    <source>
        <dbReference type="SAM" id="Phobius"/>
    </source>
</evidence>
<keyword evidence="1" id="KW-0472">Membrane</keyword>
<feature type="domain" description="DUF7088" evidence="3">
    <location>
        <begin position="34"/>
        <end position="135"/>
    </location>
</feature>
<dbReference type="Pfam" id="PF23357">
    <property type="entry name" value="DUF7088"/>
    <property type="match status" value="1"/>
</dbReference>